<dbReference type="AlphaFoldDB" id="A0A7M7P5F6"/>
<dbReference type="GeneID" id="591602"/>
<dbReference type="GO" id="GO:0000030">
    <property type="term" value="F:mannosyltransferase activity"/>
    <property type="evidence" value="ECO:0000318"/>
    <property type="project" value="GO_Central"/>
</dbReference>
<dbReference type="Proteomes" id="UP000007110">
    <property type="component" value="Unassembled WGS sequence"/>
</dbReference>
<evidence type="ECO:0000256" key="1">
    <source>
        <dbReference type="PROSITE-ProRule" id="PRU00339"/>
    </source>
</evidence>
<evidence type="ECO:0008006" key="5">
    <source>
        <dbReference type="Google" id="ProtNLM"/>
    </source>
</evidence>
<evidence type="ECO:0000313" key="3">
    <source>
        <dbReference type="EnsemblMetazoa" id="XP_030844131"/>
    </source>
</evidence>
<dbReference type="KEGG" id="spu:591602"/>
<feature type="repeat" description="TPR" evidence="1">
    <location>
        <begin position="133"/>
        <end position="166"/>
    </location>
</feature>
<reference evidence="4" key="1">
    <citation type="submission" date="2015-02" db="EMBL/GenBank/DDBJ databases">
        <title>Genome sequencing for Strongylocentrotus purpuratus.</title>
        <authorList>
            <person name="Murali S."/>
            <person name="Liu Y."/>
            <person name="Vee V."/>
            <person name="English A."/>
            <person name="Wang M."/>
            <person name="Skinner E."/>
            <person name="Han Y."/>
            <person name="Muzny D.M."/>
            <person name="Worley K.C."/>
            <person name="Gibbs R.A."/>
        </authorList>
    </citation>
    <scope>NUCLEOTIDE SEQUENCE</scope>
</reference>
<dbReference type="Gene3D" id="1.25.40.10">
    <property type="entry name" value="Tetratricopeptide repeat domain"/>
    <property type="match status" value="2"/>
</dbReference>
<dbReference type="InParanoid" id="A0A7M7P5F6"/>
<evidence type="ECO:0000256" key="2">
    <source>
        <dbReference type="SAM" id="Phobius"/>
    </source>
</evidence>
<feature type="repeat" description="TPR" evidence="1">
    <location>
        <begin position="167"/>
        <end position="200"/>
    </location>
</feature>
<keyword evidence="2" id="KW-0472">Membrane</keyword>
<dbReference type="GO" id="GO:0005783">
    <property type="term" value="C:endoplasmic reticulum"/>
    <property type="evidence" value="ECO:0000318"/>
    <property type="project" value="GO_Central"/>
</dbReference>
<keyword evidence="2" id="KW-1133">Transmembrane helix</keyword>
<dbReference type="InterPro" id="IPR011990">
    <property type="entry name" value="TPR-like_helical_dom_sf"/>
</dbReference>
<protein>
    <recommendedName>
        <fullName evidence="5">Transmembrane and TPR repeat-containing protein</fullName>
    </recommendedName>
</protein>
<dbReference type="PROSITE" id="PS50293">
    <property type="entry name" value="TPR_REGION"/>
    <property type="match status" value="1"/>
</dbReference>
<keyword evidence="4" id="KW-1185">Reference proteome</keyword>
<organism evidence="3 4">
    <name type="scientific">Strongylocentrotus purpuratus</name>
    <name type="common">Purple sea urchin</name>
    <dbReference type="NCBI Taxonomy" id="7668"/>
    <lineage>
        <taxon>Eukaryota</taxon>
        <taxon>Metazoa</taxon>
        <taxon>Echinodermata</taxon>
        <taxon>Eleutherozoa</taxon>
        <taxon>Echinozoa</taxon>
        <taxon>Echinoidea</taxon>
        <taxon>Euechinoidea</taxon>
        <taxon>Echinacea</taxon>
        <taxon>Camarodonta</taxon>
        <taxon>Echinidea</taxon>
        <taxon>Strongylocentrotidae</taxon>
        <taxon>Strongylocentrotus</taxon>
    </lineage>
</organism>
<accession>A0A7M7P5F6</accession>
<feature type="transmembrane region" description="Helical" evidence="2">
    <location>
        <begin position="16"/>
        <end position="34"/>
    </location>
</feature>
<dbReference type="InterPro" id="IPR019734">
    <property type="entry name" value="TPR_rpt"/>
</dbReference>
<dbReference type="EnsemblMetazoa" id="XM_030988271">
    <property type="protein sequence ID" value="XP_030844131"/>
    <property type="gene ID" value="LOC591602"/>
</dbReference>
<dbReference type="PROSITE" id="PS50005">
    <property type="entry name" value="TPR"/>
    <property type="match status" value="2"/>
</dbReference>
<dbReference type="PANTHER" id="PTHR44395">
    <property type="match status" value="1"/>
</dbReference>
<dbReference type="Pfam" id="PF13414">
    <property type="entry name" value="TPR_11"/>
    <property type="match status" value="1"/>
</dbReference>
<proteinExistence type="predicted"/>
<keyword evidence="1" id="KW-0802">TPR repeat</keyword>
<dbReference type="PANTHER" id="PTHR44395:SF1">
    <property type="entry name" value="PROTEIN O-MANNOSYL-TRANSFERASE TMTC3"/>
    <property type="match status" value="1"/>
</dbReference>
<dbReference type="SUPFAM" id="SSF48452">
    <property type="entry name" value="TPR-like"/>
    <property type="match status" value="1"/>
</dbReference>
<dbReference type="SMART" id="SM00028">
    <property type="entry name" value="TPR"/>
    <property type="match status" value="3"/>
</dbReference>
<keyword evidence="2" id="KW-0812">Transmembrane</keyword>
<dbReference type="GO" id="GO:0035269">
    <property type="term" value="P:protein O-linked glycosylation via mannose"/>
    <property type="evidence" value="ECO:0000318"/>
    <property type="project" value="GO_Central"/>
</dbReference>
<evidence type="ECO:0000313" key="4">
    <source>
        <dbReference type="Proteomes" id="UP000007110"/>
    </source>
</evidence>
<name>A0A7M7P5F6_STRPU</name>
<sequence length="398" mass="44879">MGTIPLVTSLSDPRNLATLLLVSCLILLVLYAVFAEEALSFLVLPFLPASNLFFPVGFVVAERVLYAPSIGYCLLVAKAMERLQANRTRKYVVRVIFAIILLLHAGKTIQRNPDWDSNHSLINSALKVTQNNALMWNIKGHALKKENRLEDAITYFNKATTLQPDYINAWINVGSTYQELRKLDEAEVGYRRAIELMPQPRKGEQIDPKHLPGYLNLAHVIQQNKSRLIEAEELAKEAIRRGREANKYFDHALQIDPHHKKSLLQSALYIQESGNVARRQDAIMRLKKLLEIDPPSVQVYSTLALIFMDDEDTSAALHYYQKALEGYTVYHEDELRMTSKVVARRLRGDIPAPRTAQTATGAVRMACIERTGAVCGHYVACRLCHIPQGYRMGTVGSP</sequence>
<dbReference type="OrthoDB" id="19588at2759"/>
<reference evidence="3" key="2">
    <citation type="submission" date="2021-01" db="UniProtKB">
        <authorList>
            <consortium name="EnsemblMetazoa"/>
        </authorList>
    </citation>
    <scope>IDENTIFICATION</scope>
</reference>
<dbReference type="RefSeq" id="XP_030844131.1">
    <property type="nucleotide sequence ID" value="XM_030988271.1"/>
</dbReference>